<dbReference type="AlphaFoldDB" id="A0A212SB71"/>
<dbReference type="GO" id="GO:0000287">
    <property type="term" value="F:magnesium ion binding"/>
    <property type="evidence" value="ECO:0007669"/>
    <property type="project" value="UniProtKB-UniRule"/>
</dbReference>
<evidence type="ECO:0000256" key="5">
    <source>
        <dbReference type="HAMAP-Rule" id="MF_00265"/>
    </source>
</evidence>
<feature type="domain" description="PIN" evidence="6">
    <location>
        <begin position="1"/>
        <end position="124"/>
    </location>
</feature>
<evidence type="ECO:0000313" key="7">
    <source>
        <dbReference type="EMBL" id="SNB82616.1"/>
    </source>
</evidence>
<accession>A0A212SB71</accession>
<dbReference type="Proteomes" id="UP000198418">
    <property type="component" value="Unassembled WGS sequence"/>
</dbReference>
<evidence type="ECO:0000313" key="8">
    <source>
        <dbReference type="Proteomes" id="UP000198418"/>
    </source>
</evidence>
<organism evidence="7 8">
    <name type="scientific">Rhodoblastus acidophilus</name>
    <name type="common">Rhodopseudomonas acidophila</name>
    <dbReference type="NCBI Taxonomy" id="1074"/>
    <lineage>
        <taxon>Bacteria</taxon>
        <taxon>Pseudomonadati</taxon>
        <taxon>Pseudomonadota</taxon>
        <taxon>Alphaproteobacteria</taxon>
        <taxon>Hyphomicrobiales</taxon>
        <taxon>Rhodoblastaceae</taxon>
        <taxon>Rhodoblastus</taxon>
    </lineage>
</organism>
<keyword evidence="4 5" id="KW-0378">Hydrolase</keyword>
<dbReference type="SUPFAM" id="SSF88723">
    <property type="entry name" value="PIN domain-like"/>
    <property type="match status" value="1"/>
</dbReference>
<dbReference type="OrthoDB" id="32625at2"/>
<evidence type="ECO:0000259" key="6">
    <source>
        <dbReference type="Pfam" id="PF01850"/>
    </source>
</evidence>
<keyword evidence="8" id="KW-1185">Reference proteome</keyword>
<keyword evidence="5" id="KW-0800">Toxin</keyword>
<evidence type="ECO:0000256" key="2">
    <source>
        <dbReference type="ARBA" id="ARBA00022722"/>
    </source>
</evidence>
<dbReference type="RefSeq" id="WP_088522404.1">
    <property type="nucleotide sequence ID" value="NZ_FYDG01000021.1"/>
</dbReference>
<dbReference type="Gene3D" id="3.40.50.1010">
    <property type="entry name" value="5'-nuclease"/>
    <property type="match status" value="1"/>
</dbReference>
<sequence>MVIDTSAIVAMLRNEPEAAALETTLAADPVRLVPATCVLEARMVMVGRRGDHVLAEVDLWLHRIEADVIAIDADLVDLATQAWLIYGKGRHPAALNFADCLSYALAKRADEPLLFIGDDFSRTDIAAAR</sequence>
<dbReference type="InterPro" id="IPR022907">
    <property type="entry name" value="VapC_family"/>
</dbReference>
<dbReference type="GO" id="GO:0016787">
    <property type="term" value="F:hydrolase activity"/>
    <property type="evidence" value="ECO:0007669"/>
    <property type="project" value="UniProtKB-KW"/>
</dbReference>
<comment type="function">
    <text evidence="5">Toxic component of a toxin-antitoxin (TA) system. An RNase.</text>
</comment>
<comment type="cofactor">
    <cofactor evidence="5">
        <name>Mg(2+)</name>
        <dbReference type="ChEBI" id="CHEBI:18420"/>
    </cofactor>
</comment>
<keyword evidence="1 5" id="KW-1277">Toxin-antitoxin system</keyword>
<evidence type="ECO:0000256" key="1">
    <source>
        <dbReference type="ARBA" id="ARBA00022649"/>
    </source>
</evidence>
<dbReference type="Pfam" id="PF01850">
    <property type="entry name" value="PIN"/>
    <property type="match status" value="1"/>
</dbReference>
<keyword evidence="3 5" id="KW-0479">Metal-binding</keyword>
<dbReference type="GO" id="GO:0090729">
    <property type="term" value="F:toxin activity"/>
    <property type="evidence" value="ECO:0007669"/>
    <property type="project" value="UniProtKB-KW"/>
</dbReference>
<keyword evidence="2 5" id="KW-0540">Nuclease</keyword>
<evidence type="ECO:0000256" key="3">
    <source>
        <dbReference type="ARBA" id="ARBA00022723"/>
    </source>
</evidence>
<feature type="binding site" evidence="5">
    <location>
        <position position="99"/>
    </location>
    <ligand>
        <name>Mg(2+)</name>
        <dbReference type="ChEBI" id="CHEBI:18420"/>
    </ligand>
</feature>
<dbReference type="EMBL" id="FYDG01000021">
    <property type="protein sequence ID" value="SNB82616.1"/>
    <property type="molecule type" value="Genomic_DNA"/>
</dbReference>
<name>A0A212SB71_RHOAC</name>
<dbReference type="HAMAP" id="MF_00265">
    <property type="entry name" value="VapC_Nob1"/>
    <property type="match status" value="1"/>
</dbReference>
<gene>
    <name evidence="5" type="primary">vapC</name>
    <name evidence="7" type="ORF">SAMN06265338_12129</name>
</gene>
<dbReference type="InterPro" id="IPR029060">
    <property type="entry name" value="PIN-like_dom_sf"/>
</dbReference>
<dbReference type="CDD" id="cd09871">
    <property type="entry name" value="PIN_MtVapC28-VapC30-like"/>
    <property type="match status" value="1"/>
</dbReference>
<dbReference type="EC" id="3.1.-.-" evidence="5"/>
<proteinExistence type="inferred from homology"/>
<dbReference type="GO" id="GO:0004540">
    <property type="term" value="F:RNA nuclease activity"/>
    <property type="evidence" value="ECO:0007669"/>
    <property type="project" value="InterPro"/>
</dbReference>
<reference evidence="8" key="1">
    <citation type="submission" date="2017-06" db="EMBL/GenBank/DDBJ databases">
        <authorList>
            <person name="Varghese N."/>
            <person name="Submissions S."/>
        </authorList>
    </citation>
    <scope>NUCLEOTIDE SEQUENCE [LARGE SCALE GENOMIC DNA]</scope>
    <source>
        <strain evidence="8">DSM 137</strain>
    </source>
</reference>
<dbReference type="InterPro" id="IPR002716">
    <property type="entry name" value="PIN_dom"/>
</dbReference>
<evidence type="ECO:0000256" key="4">
    <source>
        <dbReference type="ARBA" id="ARBA00022801"/>
    </source>
</evidence>
<feature type="binding site" evidence="5">
    <location>
        <position position="4"/>
    </location>
    <ligand>
        <name>Mg(2+)</name>
        <dbReference type="ChEBI" id="CHEBI:18420"/>
    </ligand>
</feature>
<comment type="similarity">
    <text evidence="5">Belongs to the PINc/VapC protein family.</text>
</comment>
<protein>
    <recommendedName>
        <fullName evidence="5">Ribonuclease VapC</fullName>
        <shortName evidence="5">RNase VapC</shortName>
        <ecNumber evidence="5">3.1.-.-</ecNumber>
    </recommendedName>
    <alternativeName>
        <fullName evidence="5">Toxin VapC</fullName>
    </alternativeName>
</protein>
<keyword evidence="5" id="KW-0460">Magnesium</keyword>